<sequence>MGVGYLSISALCTVLSLVGLQWWTVLLLDRIKSDGSIGENVIHSGNAGHALELLLGSYITIALLANFALNVFILVVLCLKTLFFVQLYPSEIRKVVERLINYVIYKGTFLPLVVPPTIFQAGMWTTWLIVLCSLKMFQALARDRLERLNASPSATPWTYFRVFSVFLLVLSTDLFWIRLCLMICKSLGSTTFLLLLFEPMSIAFETLQAIMVHGFQLLDLWHRHSAESRTDCQTSQFFNRSAAGSLLEWKGILIRNFGFFLDMMTLLMALGHHLHIWWLHGMAFHLVDAVLFLNIRALVSTMIKRIKGFIKLRMALSALHGALPDATSEELQAYDDECAICREPMAKAKKLSCNHLFHLACLRSWLDQGLSEIYSCPTCRRPLFVVRPEVNSNPNSRNVSSDEQLARQIGSGLEQPDTSGHALPMGAFSEQPQHPLESSPWRGVGVDSSWLHPWPSQALDGAGPSTAIRSVGLGRFQMMMRHLASVGETYAQTALEDAAWSFWPITQPQAVSGSSVPPVAMATRYTGNAGGLRFRNASPSATDNISNILAMADTVREVLPHIPDEIIFQDLQRTNSVAVTVNNLLQV</sequence>
<dbReference type="GO" id="GO:0000151">
    <property type="term" value="C:ubiquitin ligase complex"/>
    <property type="evidence" value="ECO:0000318"/>
    <property type="project" value="GO_Central"/>
</dbReference>
<dbReference type="eggNOG" id="KOG0802">
    <property type="taxonomic scope" value="Eukaryota"/>
</dbReference>
<keyword evidence="11" id="KW-0611">Plant defense</keyword>
<evidence type="ECO:0000313" key="21">
    <source>
        <dbReference type="Proteomes" id="UP000189703"/>
    </source>
</evidence>
<feature type="transmembrane region" description="Helical" evidence="18">
    <location>
        <begin position="153"/>
        <end position="170"/>
    </location>
</feature>
<gene>
    <name evidence="22" type="primary">LOC104598546</name>
</gene>
<evidence type="ECO:0000256" key="17">
    <source>
        <dbReference type="SAM" id="MobiDB-lite"/>
    </source>
</evidence>
<dbReference type="GO" id="GO:0043130">
    <property type="term" value="F:ubiquitin binding"/>
    <property type="evidence" value="ECO:0007669"/>
    <property type="project" value="InterPro"/>
</dbReference>
<comment type="subunit">
    <text evidence="15">Interacts (via C-terminus) with RPM1 (via N-terminus).</text>
</comment>
<keyword evidence="6" id="KW-0808">Transferase</keyword>
<evidence type="ECO:0000256" key="3">
    <source>
        <dbReference type="ARBA" id="ARBA00004906"/>
    </source>
</evidence>
<feature type="transmembrane region" description="Helical" evidence="18">
    <location>
        <begin position="276"/>
        <end position="299"/>
    </location>
</feature>
<evidence type="ECO:0000256" key="6">
    <source>
        <dbReference type="ARBA" id="ARBA00022679"/>
    </source>
</evidence>
<evidence type="ECO:0000256" key="14">
    <source>
        <dbReference type="ARBA" id="ARBA00023136"/>
    </source>
</evidence>
<dbReference type="PROSITE" id="PS50089">
    <property type="entry name" value="ZF_RING_2"/>
    <property type="match status" value="1"/>
</dbReference>
<evidence type="ECO:0000256" key="1">
    <source>
        <dbReference type="ARBA" id="ARBA00000900"/>
    </source>
</evidence>
<dbReference type="InParanoid" id="A0A1U8Q4J6"/>
<keyword evidence="21" id="KW-1185">Reference proteome</keyword>
<evidence type="ECO:0000256" key="5">
    <source>
        <dbReference type="ARBA" id="ARBA00022667"/>
    </source>
</evidence>
<dbReference type="Pfam" id="PF13639">
    <property type="entry name" value="zf-RING_2"/>
    <property type="match status" value="1"/>
</dbReference>
<keyword evidence="7 18" id="KW-0812">Transmembrane</keyword>
<dbReference type="GO" id="GO:0034052">
    <property type="term" value="P:positive regulation of plant-type hypersensitive response"/>
    <property type="evidence" value="ECO:0000318"/>
    <property type="project" value="GO_Central"/>
</dbReference>
<evidence type="ECO:0000256" key="4">
    <source>
        <dbReference type="ARBA" id="ARBA00012483"/>
    </source>
</evidence>
<keyword evidence="12" id="KW-0862">Zinc</keyword>
<feature type="transmembrane region" description="Helical" evidence="18">
    <location>
        <begin position="99"/>
        <end position="118"/>
    </location>
</feature>
<dbReference type="KEGG" id="nnu:104598546"/>
<dbReference type="AlphaFoldDB" id="A0A1U8Q4J6"/>
<dbReference type="FunFam" id="3.30.40.10:FF:000259">
    <property type="entry name" value="E3 ubiquitin protein ligase RIN2"/>
    <property type="match status" value="1"/>
</dbReference>
<dbReference type="InterPro" id="IPR001841">
    <property type="entry name" value="Znf_RING"/>
</dbReference>
<dbReference type="GO" id="GO:0005829">
    <property type="term" value="C:cytosol"/>
    <property type="evidence" value="ECO:0000318"/>
    <property type="project" value="GO_Central"/>
</dbReference>
<dbReference type="InterPro" id="IPR057992">
    <property type="entry name" value="TPR_SYVN1_N"/>
</dbReference>
<dbReference type="InterPro" id="IPR013083">
    <property type="entry name" value="Znf_RING/FYVE/PHD"/>
</dbReference>
<evidence type="ECO:0000259" key="19">
    <source>
        <dbReference type="PROSITE" id="PS50089"/>
    </source>
</evidence>
<feature type="region of interest" description="Disordered" evidence="17">
    <location>
        <begin position="411"/>
        <end position="440"/>
    </location>
</feature>
<dbReference type="OrthoDB" id="7759664at2759"/>
<evidence type="ECO:0000256" key="8">
    <source>
        <dbReference type="ARBA" id="ARBA00022723"/>
    </source>
</evidence>
<feature type="transmembrane region" description="Helical" evidence="18">
    <location>
        <begin position="67"/>
        <end position="87"/>
    </location>
</feature>
<evidence type="ECO:0000256" key="12">
    <source>
        <dbReference type="ARBA" id="ARBA00022833"/>
    </source>
</evidence>
<dbReference type="RefSeq" id="XP_019053542.1">
    <property type="nucleotide sequence ID" value="XM_019197997.1"/>
</dbReference>
<protein>
    <recommendedName>
        <fullName evidence="4">RING-type E3 ubiquitin transferase</fullName>
        <ecNumber evidence="4">2.3.2.27</ecNumber>
    </recommendedName>
</protein>
<dbReference type="STRING" id="4432.A0A1U8Q4J6"/>
<evidence type="ECO:0000256" key="18">
    <source>
        <dbReference type="SAM" id="Phobius"/>
    </source>
</evidence>
<dbReference type="Proteomes" id="UP000189703">
    <property type="component" value="Unplaced"/>
</dbReference>
<organism evidence="21 22">
    <name type="scientific">Nelumbo nucifera</name>
    <name type="common">Sacred lotus</name>
    <dbReference type="NCBI Taxonomy" id="4432"/>
    <lineage>
        <taxon>Eukaryota</taxon>
        <taxon>Viridiplantae</taxon>
        <taxon>Streptophyta</taxon>
        <taxon>Embryophyta</taxon>
        <taxon>Tracheophyta</taxon>
        <taxon>Spermatophyta</taxon>
        <taxon>Magnoliopsida</taxon>
        <taxon>Proteales</taxon>
        <taxon>Nelumbonaceae</taxon>
        <taxon>Nelumbo</taxon>
    </lineage>
</organism>
<dbReference type="EC" id="2.3.2.27" evidence="4"/>
<evidence type="ECO:0000259" key="20">
    <source>
        <dbReference type="PROSITE" id="PS51140"/>
    </source>
</evidence>
<dbReference type="OMA" id="GLTEMYT"/>
<dbReference type="PANTHER" id="PTHR15067:SF4">
    <property type="entry name" value="E3 UBIQUITIN-PROTEIN LIGASE RNF8"/>
    <property type="match status" value="1"/>
</dbReference>
<evidence type="ECO:0000256" key="9">
    <source>
        <dbReference type="ARBA" id="ARBA00022771"/>
    </source>
</evidence>
<dbReference type="CDD" id="cd16455">
    <property type="entry name" value="RING-H2_AMFR"/>
    <property type="match status" value="1"/>
</dbReference>
<keyword evidence="9 16" id="KW-0863">Zinc-finger</keyword>
<dbReference type="Pfam" id="PF02845">
    <property type="entry name" value="CUE"/>
    <property type="match status" value="1"/>
</dbReference>
<keyword evidence="13 18" id="KW-1133">Transmembrane helix</keyword>
<dbReference type="GO" id="GO:0008270">
    <property type="term" value="F:zinc ion binding"/>
    <property type="evidence" value="ECO:0007669"/>
    <property type="project" value="UniProtKB-KW"/>
</dbReference>
<comment type="pathway">
    <text evidence="3">Protein modification; protein ubiquitination.</text>
</comment>
<keyword evidence="14 18" id="KW-0472">Membrane</keyword>
<evidence type="ECO:0000256" key="15">
    <source>
        <dbReference type="ARBA" id="ARBA00065597"/>
    </source>
</evidence>
<dbReference type="InterPro" id="IPR003892">
    <property type="entry name" value="CUE"/>
</dbReference>
<keyword evidence="10" id="KW-0833">Ubl conjugation pathway</keyword>
<dbReference type="Pfam" id="PF25563">
    <property type="entry name" value="TPR_SYVN1_N"/>
    <property type="match status" value="1"/>
</dbReference>
<name>A0A1U8Q4J6_NELNU</name>
<evidence type="ECO:0000256" key="2">
    <source>
        <dbReference type="ARBA" id="ARBA00004141"/>
    </source>
</evidence>
<evidence type="ECO:0000256" key="10">
    <source>
        <dbReference type="ARBA" id="ARBA00022786"/>
    </source>
</evidence>
<dbReference type="Gene3D" id="3.30.40.10">
    <property type="entry name" value="Zinc/RING finger domain, C3HC4 (zinc finger)"/>
    <property type="match status" value="1"/>
</dbReference>
<dbReference type="FunCoup" id="A0A1U8Q4J6">
    <property type="interactions" value="1618"/>
</dbReference>
<dbReference type="FunFam" id="1.10.8.10:FF:000054">
    <property type="entry name" value="E3 ubiquitin protein ligase RIN2"/>
    <property type="match status" value="1"/>
</dbReference>
<evidence type="ECO:0000313" key="22">
    <source>
        <dbReference type="RefSeq" id="XP_019053542.1"/>
    </source>
</evidence>
<evidence type="ECO:0000256" key="16">
    <source>
        <dbReference type="PROSITE-ProRule" id="PRU00175"/>
    </source>
</evidence>
<accession>A0A1U8Q4J6</accession>
<keyword evidence="5" id="KW-0381">Hypersensitive response</keyword>
<dbReference type="Gene3D" id="1.10.8.10">
    <property type="entry name" value="DNA helicase RuvA subunit, C-terminal domain"/>
    <property type="match status" value="1"/>
</dbReference>
<proteinExistence type="predicted"/>
<comment type="subcellular location">
    <subcellularLocation>
        <location evidence="2">Membrane</location>
        <topology evidence="2">Multi-pass membrane protein</topology>
    </subcellularLocation>
</comment>
<dbReference type="PANTHER" id="PTHR15067">
    <property type="entry name" value="E3 UBIQUITIN-PROTEIN LIGASE RNF8"/>
    <property type="match status" value="1"/>
</dbReference>
<dbReference type="GO" id="GO:0061630">
    <property type="term" value="F:ubiquitin protein ligase activity"/>
    <property type="evidence" value="ECO:0000318"/>
    <property type="project" value="GO_Central"/>
</dbReference>
<evidence type="ECO:0000256" key="13">
    <source>
        <dbReference type="ARBA" id="ARBA00022989"/>
    </source>
</evidence>
<dbReference type="GO" id="GO:0005886">
    <property type="term" value="C:plasma membrane"/>
    <property type="evidence" value="ECO:0000318"/>
    <property type="project" value="GO_Central"/>
</dbReference>
<dbReference type="CDD" id="cd14422">
    <property type="entry name" value="CUE_RIN3_plant"/>
    <property type="match status" value="1"/>
</dbReference>
<feature type="domain" description="CUE" evidence="20">
    <location>
        <begin position="547"/>
        <end position="587"/>
    </location>
</feature>
<feature type="domain" description="RING-type" evidence="19">
    <location>
        <begin position="338"/>
        <end position="380"/>
    </location>
</feature>
<dbReference type="SMART" id="SM00184">
    <property type="entry name" value="RING"/>
    <property type="match status" value="1"/>
</dbReference>
<dbReference type="PROSITE" id="PS51140">
    <property type="entry name" value="CUE"/>
    <property type="match status" value="1"/>
</dbReference>
<dbReference type="SUPFAM" id="SSF57850">
    <property type="entry name" value="RING/U-box"/>
    <property type="match status" value="1"/>
</dbReference>
<dbReference type="GO" id="GO:0006511">
    <property type="term" value="P:ubiquitin-dependent protein catabolic process"/>
    <property type="evidence" value="ECO:0000318"/>
    <property type="project" value="GO_Central"/>
</dbReference>
<dbReference type="GO" id="GO:0009626">
    <property type="term" value="P:plant-type hypersensitive response"/>
    <property type="evidence" value="ECO:0007669"/>
    <property type="project" value="UniProtKB-KW"/>
</dbReference>
<keyword evidence="8" id="KW-0479">Metal-binding</keyword>
<dbReference type="GeneID" id="104598546"/>
<reference evidence="22" key="1">
    <citation type="submission" date="2025-08" db="UniProtKB">
        <authorList>
            <consortium name="RefSeq"/>
        </authorList>
    </citation>
    <scope>IDENTIFICATION</scope>
</reference>
<evidence type="ECO:0000256" key="7">
    <source>
        <dbReference type="ARBA" id="ARBA00022692"/>
    </source>
</evidence>
<dbReference type="InterPro" id="IPR035667">
    <property type="entry name" value="RIN3_plant_CUE"/>
</dbReference>
<feature type="transmembrane region" description="Helical" evidence="18">
    <location>
        <begin position="6"/>
        <end position="28"/>
    </location>
</feature>
<dbReference type="GO" id="GO:0016567">
    <property type="term" value="P:protein ubiquitination"/>
    <property type="evidence" value="ECO:0000318"/>
    <property type="project" value="GO_Central"/>
</dbReference>
<evidence type="ECO:0000256" key="11">
    <source>
        <dbReference type="ARBA" id="ARBA00022821"/>
    </source>
</evidence>
<comment type="catalytic activity">
    <reaction evidence="1">
        <text>S-ubiquitinyl-[E2 ubiquitin-conjugating enzyme]-L-cysteine + [acceptor protein]-L-lysine = [E2 ubiquitin-conjugating enzyme]-L-cysteine + N(6)-ubiquitinyl-[acceptor protein]-L-lysine.</text>
        <dbReference type="EC" id="2.3.2.27"/>
    </reaction>
</comment>